<dbReference type="AlphaFoldDB" id="A0AA94WMC5"/>
<feature type="transmembrane region" description="Helical" evidence="1">
    <location>
        <begin position="6"/>
        <end position="27"/>
    </location>
</feature>
<sequence length="89" mass="10160">MIWVYVGVTILFLIGVSIIIWGIRLTKDKHKKEKYFDDTAAYNSGVVETLVLFLISLLLKYLPYWLMRGVLILFGLAIILLGVLIVMSI</sequence>
<dbReference type="Proteomes" id="UP000323393">
    <property type="component" value="Unassembled WGS sequence"/>
</dbReference>
<dbReference type="RefSeq" id="WP_148966328.1">
    <property type="nucleotide sequence ID" value="NZ_CP082918.1"/>
</dbReference>
<keyword evidence="1" id="KW-0812">Transmembrane</keyword>
<name>A0AA94WMC5_9BACI</name>
<proteinExistence type="predicted"/>
<evidence type="ECO:0000313" key="2">
    <source>
        <dbReference type="EMBL" id="TYS58109.1"/>
    </source>
</evidence>
<keyword evidence="1" id="KW-0472">Membrane</keyword>
<organism evidence="2 3">
    <name type="scientific">Sutcliffiella horikoshii</name>
    <dbReference type="NCBI Taxonomy" id="79883"/>
    <lineage>
        <taxon>Bacteria</taxon>
        <taxon>Bacillati</taxon>
        <taxon>Bacillota</taxon>
        <taxon>Bacilli</taxon>
        <taxon>Bacillales</taxon>
        <taxon>Bacillaceae</taxon>
        <taxon>Sutcliffiella</taxon>
    </lineage>
</organism>
<reference evidence="2 3" key="1">
    <citation type="submission" date="2019-08" db="EMBL/GenBank/DDBJ databases">
        <title>Bacillus genomes from the desert of Cuatro Cienegas, Coahuila.</title>
        <authorList>
            <person name="Olmedo-Alvarez G."/>
        </authorList>
    </citation>
    <scope>NUCLEOTIDE SEQUENCE [LARGE SCALE GENOMIC DNA]</scope>
    <source>
        <strain evidence="2 3">CH88_3T</strain>
    </source>
</reference>
<comment type="caution">
    <text evidence="2">The sequence shown here is derived from an EMBL/GenBank/DDBJ whole genome shotgun (WGS) entry which is preliminary data.</text>
</comment>
<feature type="transmembrane region" description="Helical" evidence="1">
    <location>
        <begin position="39"/>
        <end position="59"/>
    </location>
</feature>
<feature type="transmembrane region" description="Helical" evidence="1">
    <location>
        <begin position="65"/>
        <end position="87"/>
    </location>
</feature>
<dbReference type="EMBL" id="VTEU01000005">
    <property type="protein sequence ID" value="TYS58109.1"/>
    <property type="molecule type" value="Genomic_DNA"/>
</dbReference>
<accession>A0AA94WMC5</accession>
<gene>
    <name evidence="2" type="ORF">FZC74_14045</name>
</gene>
<evidence type="ECO:0000256" key="1">
    <source>
        <dbReference type="SAM" id="Phobius"/>
    </source>
</evidence>
<keyword evidence="1" id="KW-1133">Transmembrane helix</keyword>
<evidence type="ECO:0000313" key="3">
    <source>
        <dbReference type="Proteomes" id="UP000323393"/>
    </source>
</evidence>
<protein>
    <submittedName>
        <fullName evidence="2">Uncharacterized protein</fullName>
    </submittedName>
</protein>